<keyword evidence="4" id="KW-1185">Reference proteome</keyword>
<gene>
    <name evidence="3" type="ORF">NTJ_13471</name>
</gene>
<evidence type="ECO:0000256" key="2">
    <source>
        <dbReference type="ARBA" id="ARBA00022737"/>
    </source>
</evidence>
<dbReference type="Pfam" id="PF24681">
    <property type="entry name" value="Kelch_KLHDC2_KLHL20_DRC7"/>
    <property type="match status" value="1"/>
</dbReference>
<dbReference type="EMBL" id="AP028920">
    <property type="protein sequence ID" value="BET00653.1"/>
    <property type="molecule type" value="Genomic_DNA"/>
</dbReference>
<organism evidence="3 4">
    <name type="scientific">Nesidiocoris tenuis</name>
    <dbReference type="NCBI Taxonomy" id="355587"/>
    <lineage>
        <taxon>Eukaryota</taxon>
        <taxon>Metazoa</taxon>
        <taxon>Ecdysozoa</taxon>
        <taxon>Arthropoda</taxon>
        <taxon>Hexapoda</taxon>
        <taxon>Insecta</taxon>
        <taxon>Pterygota</taxon>
        <taxon>Neoptera</taxon>
        <taxon>Paraneoptera</taxon>
        <taxon>Hemiptera</taxon>
        <taxon>Heteroptera</taxon>
        <taxon>Panheteroptera</taxon>
        <taxon>Cimicomorpha</taxon>
        <taxon>Miridae</taxon>
        <taxon>Dicyphina</taxon>
        <taxon>Nesidiocoris</taxon>
    </lineage>
</organism>
<dbReference type="InterPro" id="IPR011043">
    <property type="entry name" value="Gal_Oxase/kelch_b-propeller"/>
</dbReference>
<evidence type="ECO:0000313" key="3">
    <source>
        <dbReference type="EMBL" id="BET00653.1"/>
    </source>
</evidence>
<reference evidence="3 4" key="1">
    <citation type="submission" date="2023-09" db="EMBL/GenBank/DDBJ databases">
        <title>Nesidiocoris tenuis whole genome shotgun sequence.</title>
        <authorList>
            <person name="Shibata T."/>
            <person name="Shimoda M."/>
            <person name="Kobayashi T."/>
            <person name="Uehara T."/>
        </authorList>
    </citation>
    <scope>NUCLEOTIDE SEQUENCE [LARGE SCALE GENOMIC DNA]</scope>
    <source>
        <strain evidence="3 4">Japan</strain>
    </source>
</reference>
<sequence length="400" mass="45217">MQAPDSNAAALKGIPKRIGHVVVSYKHFVLVWGGFMCKSTESDHDERTVYCPAQEVWFYNCITGIWTLGITSGEVPCGMSGSSGVVFEDHLYLYGGMTSSDDRYRSINGLYRLDLTTLQWKVLTPSGPTPPSCDKSVSWSYKKRLYFFGGYGPRPQQPSDYDVHVDLSTTHGWNNNLSGYDPVLNAWFKPEIKGRTPEPRAAHAVAVMENKAFVFGGRVGDIRNNELYYINMDTMTWSANLNENKKEESVPKGRSWLSFNFVGPRRAIVYGGLRVYGVAAMDSWEANFSDNLENVEWTKHSVLVEPRIWHQAAFCAETGELVIVGGVSESPYEVEDEDDHVDSIMILKFQPMSLFRLCLDAAVVLYQTSNHKTCFNALPKMLMNNIMYRVVQEFDRVDEL</sequence>
<dbReference type="SUPFAM" id="SSF117281">
    <property type="entry name" value="Kelch motif"/>
    <property type="match status" value="1"/>
</dbReference>
<accession>A0ABN7BAI5</accession>
<dbReference type="InterPro" id="IPR015915">
    <property type="entry name" value="Kelch-typ_b-propeller"/>
</dbReference>
<evidence type="ECO:0000256" key="1">
    <source>
        <dbReference type="ARBA" id="ARBA00022441"/>
    </source>
</evidence>
<dbReference type="PANTHER" id="PTHR46228">
    <property type="entry name" value="KELCH DOMAIN-CONTAINING PROTEIN"/>
    <property type="match status" value="1"/>
</dbReference>
<dbReference type="Proteomes" id="UP001307889">
    <property type="component" value="Chromosome 12"/>
</dbReference>
<protein>
    <submittedName>
        <fullName evidence="3">Kelch domain containing</fullName>
    </submittedName>
</protein>
<dbReference type="SUPFAM" id="SSF50965">
    <property type="entry name" value="Galactose oxidase, central domain"/>
    <property type="match status" value="1"/>
</dbReference>
<dbReference type="Gene3D" id="2.120.10.80">
    <property type="entry name" value="Kelch-type beta propeller"/>
    <property type="match status" value="2"/>
</dbReference>
<keyword evidence="1" id="KW-0880">Kelch repeat</keyword>
<proteinExistence type="predicted"/>
<evidence type="ECO:0000313" key="4">
    <source>
        <dbReference type="Proteomes" id="UP001307889"/>
    </source>
</evidence>
<dbReference type="PANTHER" id="PTHR46228:SF2">
    <property type="entry name" value="KELCH REPEAT PROTEIN (AFU_ORTHOLOGUE AFUA_4G14350)"/>
    <property type="match status" value="1"/>
</dbReference>
<name>A0ABN7BAI5_9HEMI</name>
<keyword evidence="2" id="KW-0677">Repeat</keyword>